<comment type="caution">
    <text evidence="2">The sequence shown here is derived from an EMBL/GenBank/DDBJ whole genome shotgun (WGS) entry which is preliminary data.</text>
</comment>
<dbReference type="EMBL" id="JAMZDX010000007">
    <property type="protein sequence ID" value="MCP2313715.1"/>
    <property type="molecule type" value="Genomic_DNA"/>
</dbReference>
<evidence type="ECO:0000313" key="2">
    <source>
        <dbReference type="EMBL" id="MCP2313715.1"/>
    </source>
</evidence>
<protein>
    <recommendedName>
        <fullName evidence="1">Immunity protein 35 domain-containing protein</fullName>
    </recommendedName>
</protein>
<organism evidence="2 3">
    <name type="scientific">Kitasatospora paracochleata</name>
    <dbReference type="NCBI Taxonomy" id="58354"/>
    <lineage>
        <taxon>Bacteria</taxon>
        <taxon>Bacillati</taxon>
        <taxon>Actinomycetota</taxon>
        <taxon>Actinomycetes</taxon>
        <taxon>Kitasatosporales</taxon>
        <taxon>Streptomycetaceae</taxon>
        <taxon>Kitasatospora</taxon>
    </lineage>
</organism>
<dbReference type="InterPro" id="IPR029082">
    <property type="entry name" value="Imm35"/>
</dbReference>
<reference evidence="2 3" key="1">
    <citation type="submission" date="2022-06" db="EMBL/GenBank/DDBJ databases">
        <title>Sequencing the genomes of 1000 actinobacteria strains.</title>
        <authorList>
            <person name="Klenk H.-P."/>
        </authorList>
    </citation>
    <scope>NUCLEOTIDE SEQUENCE [LARGE SCALE GENOMIC DNA]</scope>
    <source>
        <strain evidence="2 3">DSM 41656</strain>
    </source>
</reference>
<dbReference type="Proteomes" id="UP001206483">
    <property type="component" value="Unassembled WGS sequence"/>
</dbReference>
<dbReference type="RefSeq" id="WP_253803803.1">
    <property type="nucleotide sequence ID" value="NZ_BAAAUB010000004.1"/>
</dbReference>
<sequence length="114" mass="12797">MIDREYAARAAQEDLDRRYAGRIVVAGVEAHELVWIVFYQSAPDPQTGRPGPRLGGNGPYLVDRLDGGLHRVSPTSYVSGLWEADYRRRVRKLPVPEPVEELHPSLTVHTVRPA</sequence>
<evidence type="ECO:0000313" key="3">
    <source>
        <dbReference type="Proteomes" id="UP001206483"/>
    </source>
</evidence>
<evidence type="ECO:0000259" key="1">
    <source>
        <dbReference type="Pfam" id="PF15567"/>
    </source>
</evidence>
<keyword evidence="3" id="KW-1185">Reference proteome</keyword>
<accession>A0ABT1J8F3</accession>
<gene>
    <name evidence="2" type="ORF">FHR36_006914</name>
</gene>
<proteinExistence type="predicted"/>
<name>A0ABT1J8F3_9ACTN</name>
<dbReference type="Pfam" id="PF15567">
    <property type="entry name" value="Imm35"/>
    <property type="match status" value="1"/>
</dbReference>
<feature type="domain" description="Immunity protein 35" evidence="1">
    <location>
        <begin position="7"/>
        <end position="77"/>
    </location>
</feature>